<dbReference type="PROSITE" id="PS51419">
    <property type="entry name" value="RAB"/>
    <property type="match status" value="2"/>
</dbReference>
<evidence type="ECO:0000256" key="5">
    <source>
        <dbReference type="SAM" id="SignalP"/>
    </source>
</evidence>
<dbReference type="Proteomes" id="UP000198287">
    <property type="component" value="Unassembled WGS sequence"/>
</dbReference>
<dbReference type="Pfam" id="PF00071">
    <property type="entry name" value="Ras"/>
    <property type="match status" value="2"/>
</dbReference>
<keyword evidence="4" id="KW-0449">Lipoprotein</keyword>
<dbReference type="GO" id="GO:0005525">
    <property type="term" value="F:GTP binding"/>
    <property type="evidence" value="ECO:0007669"/>
    <property type="project" value="UniProtKB-KW"/>
</dbReference>
<dbReference type="SMART" id="SM00174">
    <property type="entry name" value="RHO"/>
    <property type="match status" value="1"/>
</dbReference>
<dbReference type="InterPro" id="IPR001806">
    <property type="entry name" value="Small_GTPase"/>
</dbReference>
<dbReference type="PROSITE" id="PS51421">
    <property type="entry name" value="RAS"/>
    <property type="match status" value="1"/>
</dbReference>
<dbReference type="STRING" id="158441.A0A226DJ69"/>
<dbReference type="SMART" id="SM00173">
    <property type="entry name" value="RAS"/>
    <property type="match status" value="2"/>
</dbReference>
<reference evidence="6 7" key="1">
    <citation type="submission" date="2015-12" db="EMBL/GenBank/DDBJ databases">
        <title>The genome of Folsomia candida.</title>
        <authorList>
            <person name="Faddeeva A."/>
            <person name="Derks M.F."/>
            <person name="Anvar Y."/>
            <person name="Smit S."/>
            <person name="Van Straalen N."/>
            <person name="Roelofs D."/>
        </authorList>
    </citation>
    <scope>NUCLEOTIDE SEQUENCE [LARGE SCALE GENOMIC DNA]</scope>
    <source>
        <strain evidence="6 7">VU population</strain>
        <tissue evidence="6">Whole body</tissue>
    </source>
</reference>
<evidence type="ECO:0000256" key="4">
    <source>
        <dbReference type="ARBA" id="ARBA00023288"/>
    </source>
</evidence>
<dbReference type="InterPro" id="IPR050209">
    <property type="entry name" value="Rab_GTPases_membrane_traffic"/>
</dbReference>
<dbReference type="NCBIfam" id="TIGR00231">
    <property type="entry name" value="small_GTP"/>
    <property type="match status" value="2"/>
</dbReference>
<evidence type="ECO:0000256" key="1">
    <source>
        <dbReference type="ARBA" id="ARBA00006270"/>
    </source>
</evidence>
<dbReference type="PROSITE" id="PS51420">
    <property type="entry name" value="RHO"/>
    <property type="match status" value="1"/>
</dbReference>
<dbReference type="GO" id="GO:0003924">
    <property type="term" value="F:GTPase activity"/>
    <property type="evidence" value="ECO:0007669"/>
    <property type="project" value="InterPro"/>
</dbReference>
<keyword evidence="2" id="KW-0547">Nucleotide-binding</keyword>
<sequence length="758" mass="85297">MATFVTFVLLVSLAGPIFGHEYNYYPNSGWGWDKSGWGSGWGSPSSPCTTTAAPITADTRTLSQLHSAALSEGGKLIVYAGGDSPGQLNSMKTAFETRFPGMSVEIIVDFSKNHDARIDLQLQTNSLIPDVTHLQTLQDFDRWKKAGVLLNYKPIGWDQVYPEFKDADGAYTGILVVAFSNNVNKDLAGTDPAGWPTEANDYLRANLTGKIVSTYPNDDDAVLFWYKQVVDKYGWAWLEKFVANKPKFVRGAQVPSDDVWGGNTPAVFTTDGMLKPQVTNPVQFVLPKKDPFVSWAQRAAIFKATKRPAAAKLYLSWWLDLETQKNTWYMWSVRKDVPPPAGYKSIFSYKGQSDPVEFQKWMANREEVERFKAQVTQIVGEVQGPSPTGVGKTALVKQLTEKLFNTGHVPTIGVDITSYDVLIGEKRIHLQIWDSAGQERFQSITKTYMRDAASAILVYDVTERETFNSLQRWLEDVKEHSTSNVVVMVVGNKCDLESQRVVRKEEGEEFAREHGLLFMETSAQNFQSVEEAFTRTAIEMNDKIEQGLFDRNNHGTGESRPAKSCDKWVPFPCVGKTALVNQLTRKEFYPGHYTTIGVDLAMYGVLLGEKRIHLQLWNSAGQERFHSMTKCCLRGAAGAILVYDVTARETFDSLHRWVEDIKEIAMSNTVVMVVGNKCDLESQRVVSQEEGEKFARDRGFLFMETSAQNFQSVEEAFTITAIKINDKIMEQGVFDWDNHQNGIRLSNLLTGRWKTRCC</sequence>
<feature type="chain" id="PRO_5011968512" evidence="5">
    <location>
        <begin position="20"/>
        <end position="758"/>
    </location>
</feature>
<organism evidence="6 7">
    <name type="scientific">Folsomia candida</name>
    <name type="common">Springtail</name>
    <dbReference type="NCBI Taxonomy" id="158441"/>
    <lineage>
        <taxon>Eukaryota</taxon>
        <taxon>Metazoa</taxon>
        <taxon>Ecdysozoa</taxon>
        <taxon>Arthropoda</taxon>
        <taxon>Hexapoda</taxon>
        <taxon>Collembola</taxon>
        <taxon>Entomobryomorpha</taxon>
        <taxon>Isotomoidea</taxon>
        <taxon>Isotomidae</taxon>
        <taxon>Proisotominae</taxon>
        <taxon>Folsomia</taxon>
    </lineage>
</organism>
<dbReference type="FunFam" id="3.40.50.300:FF:001129">
    <property type="entry name" value="ras-related protein Rab-44 isoform X2"/>
    <property type="match status" value="1"/>
</dbReference>
<dbReference type="Gene3D" id="3.40.190.10">
    <property type="entry name" value="Periplasmic binding protein-like II"/>
    <property type="match status" value="2"/>
</dbReference>
<feature type="signal peptide" evidence="5">
    <location>
        <begin position="1"/>
        <end position="19"/>
    </location>
</feature>
<keyword evidence="7" id="KW-1185">Reference proteome</keyword>
<dbReference type="FunFam" id="3.40.50.300:FF:001447">
    <property type="entry name" value="Ras-related protein Rab-1B"/>
    <property type="match status" value="1"/>
</dbReference>
<dbReference type="EMBL" id="LNIX01000018">
    <property type="protein sequence ID" value="OXA45249.1"/>
    <property type="molecule type" value="Genomic_DNA"/>
</dbReference>
<keyword evidence="5" id="KW-0732">Signal</keyword>
<evidence type="ECO:0000256" key="3">
    <source>
        <dbReference type="ARBA" id="ARBA00023134"/>
    </source>
</evidence>
<evidence type="ECO:0000256" key="2">
    <source>
        <dbReference type="ARBA" id="ARBA00022741"/>
    </source>
</evidence>
<dbReference type="AlphaFoldDB" id="A0A226DJ69"/>
<dbReference type="Gene3D" id="3.40.50.300">
    <property type="entry name" value="P-loop containing nucleotide triphosphate hydrolases"/>
    <property type="match status" value="2"/>
</dbReference>
<evidence type="ECO:0000313" key="7">
    <source>
        <dbReference type="Proteomes" id="UP000198287"/>
    </source>
</evidence>
<comment type="caution">
    <text evidence="6">The sequence shown here is derived from an EMBL/GenBank/DDBJ whole genome shotgun (WGS) entry which is preliminary data.</text>
</comment>
<proteinExistence type="inferred from homology"/>
<dbReference type="SMART" id="SM00175">
    <property type="entry name" value="RAB"/>
    <property type="match status" value="2"/>
</dbReference>
<protein>
    <submittedName>
        <fullName evidence="6">Ras-related protein Rab-2A</fullName>
    </submittedName>
</protein>
<evidence type="ECO:0000313" key="6">
    <source>
        <dbReference type="EMBL" id="OXA45249.1"/>
    </source>
</evidence>
<dbReference type="SUPFAM" id="SSF52540">
    <property type="entry name" value="P-loop containing nucleoside triphosphate hydrolases"/>
    <property type="match status" value="2"/>
</dbReference>
<dbReference type="InterPro" id="IPR005225">
    <property type="entry name" value="Small_GTP-bd"/>
</dbReference>
<gene>
    <name evidence="6" type="ORF">Fcan01_20340</name>
</gene>
<dbReference type="InterPro" id="IPR027417">
    <property type="entry name" value="P-loop_NTPase"/>
</dbReference>
<dbReference type="CDD" id="cd00154">
    <property type="entry name" value="Rab"/>
    <property type="match status" value="2"/>
</dbReference>
<dbReference type="PANTHER" id="PTHR47979">
    <property type="entry name" value="DRAB11-RELATED"/>
    <property type="match status" value="1"/>
</dbReference>
<name>A0A226DJ69_FOLCA</name>
<keyword evidence="3" id="KW-0342">GTP-binding</keyword>
<accession>A0A226DJ69</accession>
<dbReference type="SMART" id="SM00176">
    <property type="entry name" value="RAN"/>
    <property type="match status" value="1"/>
</dbReference>
<dbReference type="SUPFAM" id="SSF53850">
    <property type="entry name" value="Periplasmic binding protein-like II"/>
    <property type="match status" value="1"/>
</dbReference>
<comment type="similarity">
    <text evidence="1">Belongs to the small GTPase superfamily. Rab family.</text>
</comment>
<dbReference type="PRINTS" id="PR00449">
    <property type="entry name" value="RASTRNSFRMNG"/>
</dbReference>
<dbReference type="OrthoDB" id="63533at2759"/>